<protein>
    <submittedName>
        <fullName evidence="1">Uncharacterized protein</fullName>
    </submittedName>
</protein>
<organism evidence="1 2">
    <name type="scientific">Arctia plantaginis</name>
    <name type="common">Wood tiger moth</name>
    <name type="synonym">Phalaena plantaginis</name>
    <dbReference type="NCBI Taxonomy" id="874455"/>
    <lineage>
        <taxon>Eukaryota</taxon>
        <taxon>Metazoa</taxon>
        <taxon>Ecdysozoa</taxon>
        <taxon>Arthropoda</taxon>
        <taxon>Hexapoda</taxon>
        <taxon>Insecta</taxon>
        <taxon>Pterygota</taxon>
        <taxon>Neoptera</taxon>
        <taxon>Endopterygota</taxon>
        <taxon>Lepidoptera</taxon>
        <taxon>Glossata</taxon>
        <taxon>Ditrysia</taxon>
        <taxon>Noctuoidea</taxon>
        <taxon>Erebidae</taxon>
        <taxon>Arctiinae</taxon>
        <taxon>Arctia</taxon>
    </lineage>
</organism>
<name>A0A8S1BH06_ARCPL</name>
<proteinExistence type="predicted"/>
<comment type="caution">
    <text evidence="1">The sequence shown here is derived from an EMBL/GenBank/DDBJ whole genome shotgun (WGS) entry which is preliminary data.</text>
</comment>
<evidence type="ECO:0000313" key="2">
    <source>
        <dbReference type="Proteomes" id="UP000494106"/>
    </source>
</evidence>
<dbReference type="AlphaFoldDB" id="A0A8S1BH06"/>
<sequence>MECDFDWRMFIFTCHRHIGDVSTRNSVEARRVTRAPPSDVIASPEPLIKAGGKEALELSPIDTLLMLEVSVCNPFPSTQPCVCQFSEFCNENKARKYG</sequence>
<reference evidence="1 2" key="1">
    <citation type="submission" date="2020-04" db="EMBL/GenBank/DDBJ databases">
        <authorList>
            <person name="Wallbank WR R."/>
            <person name="Pardo Diaz C."/>
            <person name="Kozak K."/>
            <person name="Martin S."/>
            <person name="Jiggins C."/>
            <person name="Moest M."/>
            <person name="Warren A I."/>
            <person name="Byers J.R.P. K."/>
            <person name="Montejo-Kovacevich G."/>
            <person name="Yen C E."/>
        </authorList>
    </citation>
    <scope>NUCLEOTIDE SEQUENCE [LARGE SCALE GENOMIC DNA]</scope>
</reference>
<dbReference type="Proteomes" id="UP000494106">
    <property type="component" value="Unassembled WGS sequence"/>
</dbReference>
<accession>A0A8S1BH06</accession>
<evidence type="ECO:0000313" key="1">
    <source>
        <dbReference type="EMBL" id="CAB3256328.1"/>
    </source>
</evidence>
<gene>
    <name evidence="1" type="ORF">APLA_LOCUS15328</name>
</gene>
<dbReference type="EMBL" id="CADEBC010000586">
    <property type="protein sequence ID" value="CAB3256328.1"/>
    <property type="molecule type" value="Genomic_DNA"/>
</dbReference>
<keyword evidence="2" id="KW-1185">Reference proteome</keyword>